<dbReference type="RefSeq" id="WP_123877365.1">
    <property type="nucleotide sequence ID" value="NZ_CP030104.1"/>
</dbReference>
<dbReference type="AlphaFoldDB" id="A0A2Z4LSP7"/>
<name>A0A2Z4LSP7_9FLAO</name>
<dbReference type="OrthoDB" id="179563at2"/>
<keyword evidence="1" id="KW-0175">Coiled coil</keyword>
<feature type="coiled-coil region" evidence="1">
    <location>
        <begin position="54"/>
        <end position="135"/>
    </location>
</feature>
<evidence type="ECO:0000313" key="2">
    <source>
        <dbReference type="EMBL" id="AWX44287.1"/>
    </source>
</evidence>
<evidence type="ECO:0000256" key="1">
    <source>
        <dbReference type="SAM" id="Coils"/>
    </source>
</evidence>
<organism evidence="2 3">
    <name type="scientific">Flagellimonas maritima</name>
    <dbReference type="NCBI Taxonomy" id="1383885"/>
    <lineage>
        <taxon>Bacteria</taxon>
        <taxon>Pseudomonadati</taxon>
        <taxon>Bacteroidota</taxon>
        <taxon>Flavobacteriia</taxon>
        <taxon>Flavobacteriales</taxon>
        <taxon>Flavobacteriaceae</taxon>
        <taxon>Flagellimonas</taxon>
    </lineage>
</organism>
<proteinExistence type="predicted"/>
<protein>
    <recommendedName>
        <fullName evidence="4">Pre-toxin TG domain-containing protein</fullName>
    </recommendedName>
</protein>
<gene>
    <name evidence="2" type="ORF">HME9304_01287</name>
</gene>
<evidence type="ECO:0000313" key="3">
    <source>
        <dbReference type="Proteomes" id="UP000248536"/>
    </source>
</evidence>
<reference evidence="2 3" key="1">
    <citation type="submission" date="2018-06" db="EMBL/GenBank/DDBJ databases">
        <title>Spongiibacterium sp. HME9304 Genome sequencing and assembly.</title>
        <authorList>
            <person name="Kang H."/>
            <person name="Kim H."/>
            <person name="Joh K."/>
        </authorList>
    </citation>
    <scope>NUCLEOTIDE SEQUENCE [LARGE SCALE GENOMIC DNA]</scope>
    <source>
        <strain evidence="2 3">HME9304</strain>
    </source>
</reference>
<sequence>MNTDRQLLQGTVVTAYDPTMNNILDTGDVVETVGEIVGSIRELLESFNGTPEEIEQLQEQNQQQESYVDELLADESIPQNVKDELEANYNAYNASSQNLIEEAVQGGPNPDGYDTANQIQAYNNLEKSIEKAEDEVFVGDAYTVLSTDVVYKEVLEKVKTIAEYLKESTELCREQGWGSYKGQGVFPYCLWKEAPIADAFYYSKVDIPFVAGLTDGLYGEVEGLVLLPKMFYDLSAGMQEFIYAYTWAKLKCTPNKVAMNQKRMGLLLEKLEKEQAETSIWSWVKEQWYTEQKELTEYEGKRCEDAERLRNEVDEFVDFVQERENLKQLIADVEEKLAGYWDTVNDNDNEARYHHGKIFIVVASSLVPVAGWVSKSVKVKKILQAMRNFTKGQWDEFFNKLDDGIKNISKIRVKKIDEVVDDLELQEISKTIKYLPGPKLPQKIAATFANKFYINRKIVNDEVFYKYHGVDNRTGKKYTWLTNRKYMTEESLREGLAIRKDWGVKLEKISEFKVPKGTWVSEGKAASQGIEYSGQDYQAVILNLPKAWIIRTDKAF</sequence>
<dbReference type="EMBL" id="CP030104">
    <property type="protein sequence ID" value="AWX44287.1"/>
    <property type="molecule type" value="Genomic_DNA"/>
</dbReference>
<dbReference type="KEGG" id="spon:HME9304_01287"/>
<dbReference type="Proteomes" id="UP000248536">
    <property type="component" value="Chromosome"/>
</dbReference>
<keyword evidence="3" id="KW-1185">Reference proteome</keyword>
<evidence type="ECO:0008006" key="4">
    <source>
        <dbReference type="Google" id="ProtNLM"/>
    </source>
</evidence>
<accession>A0A2Z4LSP7</accession>